<dbReference type="SUPFAM" id="SSF53822">
    <property type="entry name" value="Periplasmic binding protein-like I"/>
    <property type="match status" value="1"/>
</dbReference>
<protein>
    <submittedName>
        <fullName evidence="7">ABC-type branched-chain amino acid transport system, substrate-binding protein</fullName>
    </submittedName>
    <submittedName>
        <fullName evidence="6">Clustering-based subsystem</fullName>
    </submittedName>
</protein>
<accession>A0AAE8HTN7</accession>
<evidence type="ECO:0000259" key="5">
    <source>
        <dbReference type="Pfam" id="PF13458"/>
    </source>
</evidence>
<dbReference type="PROSITE" id="PS51257">
    <property type="entry name" value="PROKAR_LIPOPROTEIN"/>
    <property type="match status" value="1"/>
</dbReference>
<evidence type="ECO:0000313" key="8">
    <source>
        <dbReference type="Proteomes" id="UP000185487"/>
    </source>
</evidence>
<dbReference type="CDD" id="cd06339">
    <property type="entry name" value="PBP1_YraM_LppC_lipoprotein-like"/>
    <property type="match status" value="1"/>
</dbReference>
<keyword evidence="3" id="KW-0029">Amino-acid transport</keyword>
<dbReference type="InterPro" id="IPR028081">
    <property type="entry name" value="Leu-bd"/>
</dbReference>
<keyword evidence="2" id="KW-0732">Signal</keyword>
<dbReference type="InterPro" id="IPR051010">
    <property type="entry name" value="BCAA_transport"/>
</dbReference>
<reference evidence="6 8" key="1">
    <citation type="submission" date="2016-04" db="EMBL/GenBank/DDBJ databases">
        <title>Complete genome sequencing and analysis of CBMB27, Methylobacterium phyllosphaerae isolated from leaf tissues of rice (Oryza sativa L.).</title>
        <authorList>
            <person name="Lee Y."/>
            <person name="Hwangbo K."/>
            <person name="Chung H."/>
            <person name="Yoo J."/>
            <person name="Kim K.Y."/>
            <person name="Sa T.M."/>
            <person name="Um Y."/>
            <person name="Madhaiyan M."/>
        </authorList>
    </citation>
    <scope>NUCLEOTIDE SEQUENCE [LARGE SCALE GENOMIC DNA]</scope>
    <source>
        <strain evidence="6 8">CBMB27</strain>
    </source>
</reference>
<evidence type="ECO:0000256" key="2">
    <source>
        <dbReference type="ARBA" id="ARBA00022729"/>
    </source>
</evidence>
<reference evidence="7 9" key="2">
    <citation type="submission" date="2016-10" db="EMBL/GenBank/DDBJ databases">
        <authorList>
            <person name="Varghese N."/>
            <person name="Submissions S."/>
        </authorList>
    </citation>
    <scope>NUCLEOTIDE SEQUENCE [LARGE SCALE GENOMIC DNA]</scope>
    <source>
        <strain evidence="7 9">CBMB27</strain>
    </source>
</reference>
<dbReference type="AlphaFoldDB" id="A0AAE8HTN7"/>
<evidence type="ECO:0000256" key="4">
    <source>
        <dbReference type="SAM" id="MobiDB-lite"/>
    </source>
</evidence>
<gene>
    <name evidence="6" type="ORF">MCBMB27_02379</name>
    <name evidence="7" type="ORF">SAMN05192567_11572</name>
</gene>
<keyword evidence="3" id="KW-0813">Transport</keyword>
<dbReference type="Pfam" id="PF13458">
    <property type="entry name" value="Peripla_BP_6"/>
    <property type="match status" value="1"/>
</dbReference>
<feature type="domain" description="Leucine-binding protein" evidence="5">
    <location>
        <begin position="80"/>
        <end position="404"/>
    </location>
</feature>
<organism evidence="7 9">
    <name type="scientific">Methylobacterium phyllosphaerae</name>
    <dbReference type="NCBI Taxonomy" id="418223"/>
    <lineage>
        <taxon>Bacteria</taxon>
        <taxon>Pseudomonadati</taxon>
        <taxon>Pseudomonadota</taxon>
        <taxon>Alphaproteobacteria</taxon>
        <taxon>Hyphomicrobiales</taxon>
        <taxon>Methylobacteriaceae</taxon>
        <taxon>Methylobacterium</taxon>
    </lineage>
</organism>
<dbReference type="EMBL" id="FOPK01000015">
    <property type="protein sequence ID" value="SFH15698.1"/>
    <property type="molecule type" value="Genomic_DNA"/>
</dbReference>
<name>A0AAE8HTN7_9HYPH</name>
<evidence type="ECO:0000313" key="6">
    <source>
        <dbReference type="EMBL" id="APT31670.1"/>
    </source>
</evidence>
<evidence type="ECO:0000313" key="9">
    <source>
        <dbReference type="Proteomes" id="UP000199140"/>
    </source>
</evidence>
<dbReference type="GO" id="GO:0006865">
    <property type="term" value="P:amino acid transport"/>
    <property type="evidence" value="ECO:0007669"/>
    <property type="project" value="UniProtKB-KW"/>
</dbReference>
<dbReference type="Gene3D" id="3.40.50.2300">
    <property type="match status" value="2"/>
</dbReference>
<dbReference type="PANTHER" id="PTHR30483">
    <property type="entry name" value="LEUCINE-SPECIFIC-BINDING PROTEIN"/>
    <property type="match status" value="1"/>
</dbReference>
<evidence type="ECO:0000313" key="7">
    <source>
        <dbReference type="EMBL" id="SFH15698.1"/>
    </source>
</evidence>
<dbReference type="Proteomes" id="UP000199140">
    <property type="component" value="Unassembled WGS sequence"/>
</dbReference>
<keyword evidence="8" id="KW-1185">Reference proteome</keyword>
<dbReference type="RefSeq" id="WP_083683476.1">
    <property type="nucleotide sequence ID" value="NZ_CP015367.1"/>
</dbReference>
<comment type="similarity">
    <text evidence="1">Belongs to the leucine-binding protein family.</text>
</comment>
<evidence type="ECO:0000256" key="1">
    <source>
        <dbReference type="ARBA" id="ARBA00010062"/>
    </source>
</evidence>
<sequence>MARPTSMRDRLVRVTAPTAALCAVLLSLGGCLGTDIARRATAPQAELTPPAAVPGAPPPAPAAPPMPAAGGTGRIGSGAVKVALVLPLTGQGATVGAAMRNAAQLAYDEAQQPDLTLLVEDDRGSPDGARDATQEALRQGAEIVLGPLFAGNVQTAAAAARAAGKPVVGFSTDVTVASRGVYLLSFLPQPEVDRVVEDSVAGGKRSFAALIPETAYGNAVEAEFREAVARKGARVAAVERYPAGVPGPAVERLTRVIAGPGATADALFIPETADALPGVAAALTKAGFSPARIRPIGTALWNEPSLFALPALQGGRFASPDRTGFSNFSGRYQARFGAVPPRVASLAYDAVMLAAALSRRYGSQRFAESTLTNGSGFAGIDGTFRFRPDGQSERSLAVYEIRNNAAIPVSPAPRVLAKPGI</sequence>
<dbReference type="InterPro" id="IPR028082">
    <property type="entry name" value="Peripla_BP_I"/>
</dbReference>
<dbReference type="Proteomes" id="UP000185487">
    <property type="component" value="Chromosome"/>
</dbReference>
<dbReference type="PANTHER" id="PTHR30483:SF6">
    <property type="entry name" value="PERIPLASMIC BINDING PROTEIN OF ABC TRANSPORTER FOR NATURAL AMINO ACIDS"/>
    <property type="match status" value="1"/>
</dbReference>
<dbReference type="KEGG" id="mphy:MCBMB27_02379"/>
<proteinExistence type="inferred from homology"/>
<feature type="region of interest" description="Disordered" evidence="4">
    <location>
        <begin position="47"/>
        <end position="70"/>
    </location>
</feature>
<dbReference type="EMBL" id="CP015367">
    <property type="protein sequence ID" value="APT31670.1"/>
    <property type="molecule type" value="Genomic_DNA"/>
</dbReference>
<feature type="compositionally biased region" description="Pro residues" evidence="4">
    <location>
        <begin position="51"/>
        <end position="67"/>
    </location>
</feature>
<evidence type="ECO:0000256" key="3">
    <source>
        <dbReference type="ARBA" id="ARBA00022970"/>
    </source>
</evidence>